<gene>
    <name evidence="3" type="ORF">D9757_006433</name>
</gene>
<dbReference type="InterPro" id="IPR014485">
    <property type="entry name" value="Pesterase_C1039"/>
</dbReference>
<evidence type="ECO:0000313" key="4">
    <source>
        <dbReference type="Proteomes" id="UP000518752"/>
    </source>
</evidence>
<evidence type="ECO:0000256" key="1">
    <source>
        <dbReference type="SAM" id="SignalP"/>
    </source>
</evidence>
<dbReference type="InterPro" id="IPR006146">
    <property type="entry name" value="5'-Nucleotdase_CS"/>
</dbReference>
<dbReference type="InterPro" id="IPR036907">
    <property type="entry name" value="5'-Nucleotdase_C_sf"/>
</dbReference>
<dbReference type="PANTHER" id="PTHR11575">
    <property type="entry name" value="5'-NUCLEOTIDASE-RELATED"/>
    <property type="match status" value="1"/>
</dbReference>
<feature type="domain" description="Putative 5'-nucleotidase C-terminal" evidence="2">
    <location>
        <begin position="408"/>
        <end position="614"/>
    </location>
</feature>
<accession>A0A8H5HJJ7</accession>
<dbReference type="InterPro" id="IPR029052">
    <property type="entry name" value="Metallo-depent_PP-like"/>
</dbReference>
<dbReference type="Gene3D" id="3.90.780.10">
    <property type="entry name" value="5'-Nucleotidase, C-terminal domain"/>
    <property type="match status" value="2"/>
</dbReference>
<feature type="signal peptide" evidence="1">
    <location>
        <begin position="1"/>
        <end position="22"/>
    </location>
</feature>
<dbReference type="GO" id="GO:0005829">
    <property type="term" value="C:cytosol"/>
    <property type="evidence" value="ECO:0007669"/>
    <property type="project" value="TreeGrafter"/>
</dbReference>
<keyword evidence="1" id="KW-0732">Signal</keyword>
<dbReference type="GO" id="GO:0046872">
    <property type="term" value="F:metal ion binding"/>
    <property type="evidence" value="ECO:0007669"/>
    <property type="project" value="InterPro"/>
</dbReference>
<dbReference type="GO" id="GO:0000166">
    <property type="term" value="F:nucleotide binding"/>
    <property type="evidence" value="ECO:0007669"/>
    <property type="project" value="InterPro"/>
</dbReference>
<keyword evidence="4" id="KW-1185">Reference proteome</keyword>
<dbReference type="GO" id="GO:0016788">
    <property type="term" value="F:hydrolase activity, acting on ester bonds"/>
    <property type="evidence" value="ECO:0007669"/>
    <property type="project" value="InterPro"/>
</dbReference>
<name>A0A8H5HJJ7_9AGAR</name>
<proteinExistence type="predicted"/>
<evidence type="ECO:0000259" key="2">
    <source>
        <dbReference type="Pfam" id="PF21953"/>
    </source>
</evidence>
<dbReference type="SUPFAM" id="SSF56300">
    <property type="entry name" value="Metallo-dependent phosphatases"/>
    <property type="match status" value="1"/>
</dbReference>
<dbReference type="FunFam" id="3.60.21.10:FF:000043">
    <property type="entry name" value="Ser/Thr protein phosphatase family"/>
    <property type="match status" value="1"/>
</dbReference>
<reference evidence="3 4" key="1">
    <citation type="journal article" date="2020" name="ISME J.">
        <title>Uncovering the hidden diversity of litter-decomposition mechanisms in mushroom-forming fungi.</title>
        <authorList>
            <person name="Floudas D."/>
            <person name="Bentzer J."/>
            <person name="Ahren D."/>
            <person name="Johansson T."/>
            <person name="Persson P."/>
            <person name="Tunlid A."/>
        </authorList>
    </citation>
    <scope>NUCLEOTIDE SEQUENCE [LARGE SCALE GENOMIC DNA]</scope>
    <source>
        <strain evidence="3 4">CBS 406.79</strain>
    </source>
</reference>
<dbReference type="AlphaFoldDB" id="A0A8H5HJJ7"/>
<dbReference type="PROSITE" id="PS00785">
    <property type="entry name" value="5_NUCLEOTIDASE_1"/>
    <property type="match status" value="1"/>
</dbReference>
<feature type="chain" id="PRO_5034584315" description="Putative 5'-nucleotidase C-terminal domain-containing protein" evidence="1">
    <location>
        <begin position="23"/>
        <end position="658"/>
    </location>
</feature>
<comment type="caution">
    <text evidence="3">The sequence shown here is derived from an EMBL/GenBank/DDBJ whole genome shotgun (WGS) entry which is preliminary data.</text>
</comment>
<evidence type="ECO:0000313" key="3">
    <source>
        <dbReference type="EMBL" id="KAF5384490.1"/>
    </source>
</evidence>
<dbReference type="Pfam" id="PF21953">
    <property type="entry name" value="NadN_nucleosid_C"/>
    <property type="match status" value="1"/>
</dbReference>
<dbReference type="InterPro" id="IPR006179">
    <property type="entry name" value="5_nucleotidase/apyrase"/>
</dbReference>
<sequence length="658" mass="73381">MRLSVSAVVLGFVLLVADIVDGCGDNHDHDHDHGHVHSKRLFPQTKLAKPSRPLEWGDLNIIHTTDTHGWLLGHQHTSFPEPNYSGDLGDFSSFVKHMKQLAIEKDVDLLLIDSGDLHDGTGLSDGFPVGGIDAHDVRIGVLGIQADFDAFVNPQSNQFLKQLPYDIMAIGNHELYDYVNTWDMYTNFAPALNGKYLSSNVNITVFDKHNKTIDVPVGSRFRKFTTRKGRKITSLGVLYDFTGNDKNTTVQKVEDMVKEQWFAEAIAEEPDVFVLVGHMPVSRDNWPTVFNAVRAVHAETPIIILGGHTHIRDCNQPDGRSMALESGRYMETIGWLSAQLGNPSDKKSKKNIAFSRRYLDQNRVTYEYHSKQSNATFDTPEGQEITKGLQKLAKKYDLSMLFGTAPRDYTISRDPYPSNGSSLTLFVNEAMPYALTLNNSRGNESNIMITNSGSQRFDIYAGSFDKNDQIAASPFTDAFVFIPSIELAVAEQVLPALNSAGADERRKRGLSGELSSREEEELWRRGYVDRRYMEWLDEMDRRHDGAVKRAAQNLTLGYVTSDSCPGIGDDILHAPLASFDIPDFIGSDTPSGPSITNSTLVDLVFVDFIEDQLLEILNQVDSKMNGQNAKNYTSADVKSYTNVLSNAVLGLYAQHAWK</sequence>
<dbReference type="PANTHER" id="PTHR11575:SF22">
    <property type="entry name" value="ADL392WP"/>
    <property type="match status" value="1"/>
</dbReference>
<dbReference type="Proteomes" id="UP000518752">
    <property type="component" value="Unassembled WGS sequence"/>
</dbReference>
<dbReference type="Gene3D" id="3.60.21.10">
    <property type="match status" value="1"/>
</dbReference>
<dbReference type="PIRSF" id="PIRSF017316">
    <property type="entry name" value="Pesterase_C1039"/>
    <property type="match status" value="1"/>
</dbReference>
<dbReference type="GO" id="GO:0009166">
    <property type="term" value="P:nucleotide catabolic process"/>
    <property type="evidence" value="ECO:0007669"/>
    <property type="project" value="InterPro"/>
</dbReference>
<dbReference type="OrthoDB" id="7722975at2759"/>
<dbReference type="EMBL" id="JAACJN010000043">
    <property type="protein sequence ID" value="KAF5384490.1"/>
    <property type="molecule type" value="Genomic_DNA"/>
</dbReference>
<dbReference type="InterPro" id="IPR053828">
    <property type="entry name" value="Nucleosidase_C"/>
</dbReference>
<dbReference type="GO" id="GO:0005576">
    <property type="term" value="C:extracellular region"/>
    <property type="evidence" value="ECO:0007669"/>
    <property type="project" value="UniProtKB-ARBA"/>
</dbReference>
<protein>
    <recommendedName>
        <fullName evidence="2">Putative 5'-nucleotidase C-terminal domain-containing protein</fullName>
    </recommendedName>
</protein>
<dbReference type="SUPFAM" id="SSF55816">
    <property type="entry name" value="5'-nucleotidase (syn. UDP-sugar hydrolase), C-terminal domain"/>
    <property type="match status" value="1"/>
</dbReference>
<organism evidence="3 4">
    <name type="scientific">Collybiopsis confluens</name>
    <dbReference type="NCBI Taxonomy" id="2823264"/>
    <lineage>
        <taxon>Eukaryota</taxon>
        <taxon>Fungi</taxon>
        <taxon>Dikarya</taxon>
        <taxon>Basidiomycota</taxon>
        <taxon>Agaricomycotina</taxon>
        <taxon>Agaricomycetes</taxon>
        <taxon>Agaricomycetidae</taxon>
        <taxon>Agaricales</taxon>
        <taxon>Marasmiineae</taxon>
        <taxon>Omphalotaceae</taxon>
        <taxon>Collybiopsis</taxon>
    </lineage>
</organism>